<comment type="caution">
    <text evidence="1">The sequence shown here is derived from an EMBL/GenBank/DDBJ whole genome shotgun (WGS) entry which is preliminary data.</text>
</comment>
<dbReference type="PANTHER" id="PTHR38436:SF1">
    <property type="entry name" value="ESTER CYCLASE"/>
    <property type="match status" value="1"/>
</dbReference>
<evidence type="ECO:0000313" key="2">
    <source>
        <dbReference type="Proteomes" id="UP000469545"/>
    </source>
</evidence>
<dbReference type="InterPro" id="IPR009959">
    <property type="entry name" value="Cyclase_SnoaL-like"/>
</dbReference>
<dbReference type="AlphaFoldDB" id="A0A6N9UPR2"/>
<dbReference type="GO" id="GO:0030638">
    <property type="term" value="P:polyketide metabolic process"/>
    <property type="evidence" value="ECO:0007669"/>
    <property type="project" value="InterPro"/>
</dbReference>
<dbReference type="Pfam" id="PF07366">
    <property type="entry name" value="SnoaL"/>
    <property type="match status" value="1"/>
</dbReference>
<dbReference type="Gene3D" id="3.10.450.50">
    <property type="match status" value="1"/>
</dbReference>
<keyword evidence="2" id="KW-1185">Reference proteome</keyword>
<dbReference type="PANTHER" id="PTHR38436">
    <property type="entry name" value="POLYKETIDE CYCLASE SNOAL-LIKE DOMAIN"/>
    <property type="match status" value="1"/>
</dbReference>
<dbReference type="Proteomes" id="UP000469545">
    <property type="component" value="Unassembled WGS sequence"/>
</dbReference>
<protein>
    <submittedName>
        <fullName evidence="1">Ester cyclase</fullName>
    </submittedName>
</protein>
<proteinExistence type="predicted"/>
<organism evidence="1 2">
    <name type="scientific">Streptomyces coelicoflavus</name>
    <dbReference type="NCBI Taxonomy" id="285562"/>
    <lineage>
        <taxon>Bacteria</taxon>
        <taxon>Bacillati</taxon>
        <taxon>Actinomycetota</taxon>
        <taxon>Actinomycetes</taxon>
        <taxon>Kitasatosporales</taxon>
        <taxon>Streptomycetaceae</taxon>
        <taxon>Streptomyces</taxon>
    </lineage>
</organism>
<dbReference type="SUPFAM" id="SSF54427">
    <property type="entry name" value="NTF2-like"/>
    <property type="match status" value="1"/>
</dbReference>
<evidence type="ECO:0000313" key="1">
    <source>
        <dbReference type="EMBL" id="NEB19544.1"/>
    </source>
</evidence>
<dbReference type="InterPro" id="IPR032710">
    <property type="entry name" value="NTF2-like_dom_sf"/>
</dbReference>
<name>A0A6N9UPR2_9ACTN</name>
<reference evidence="1 2" key="1">
    <citation type="submission" date="2020-01" db="EMBL/GenBank/DDBJ databases">
        <title>Insect and environment-associated Actinomycetes.</title>
        <authorList>
            <person name="Currrie C."/>
            <person name="Chevrette M."/>
            <person name="Carlson C."/>
            <person name="Stubbendieck R."/>
            <person name="Wendt-Pienkowski E."/>
        </authorList>
    </citation>
    <scope>NUCLEOTIDE SEQUENCE [LARGE SCALE GENOMIC DNA]</scope>
    <source>
        <strain evidence="1 2">SID14172</strain>
    </source>
</reference>
<dbReference type="EMBL" id="JAAGMB010000541">
    <property type="protein sequence ID" value="NEB19544.1"/>
    <property type="molecule type" value="Genomic_DNA"/>
</dbReference>
<gene>
    <name evidence="1" type="ORF">G3I46_24110</name>
</gene>
<sequence length="210" mass="23467">MLRIQSGKETGSDSVRHSAGLWARALHRLQEAAVNVTAHSVDPADVARAAFRSVATGHLDHFTDLLHEDVVYDVVPVGLRRGRQAVRRYFEEIRLAMPDLVMTMEHAVGDDRYAAVEWRMTGTFDGAPYQGLAPTKRHIALQGVDFVEVDTGRIRRSRTVFDGAELGRQIGLLPSRGSAADRAATRAFNVKTQLTDRWREHHARQRSHAP</sequence>
<accession>A0A6N9UPR2</accession>